<dbReference type="PANTHER" id="PTHR44086">
    <property type="entry name" value="THIOSULFATE SULFURTRANSFERASE RDL2, MITOCHONDRIAL-RELATED"/>
    <property type="match status" value="1"/>
</dbReference>
<keyword evidence="3" id="KW-1185">Reference proteome</keyword>
<sequence length="165" mass="18702">MNFIRSLRQLQPFRSLSQVFTQSNVIVTPKLNLSTTQGKLVNLSSINNMSSIKKNVDFDGLLEAQNDKNILIIDVREQSEIDETGKLPGSIHIPMANVSSQLQINNDDFQKKYQTSKPTKQTKIVLSCRSGMRSGKVQEELQKLGYENAYNYTGGWSEWESKQKS</sequence>
<dbReference type="Pfam" id="PF00581">
    <property type="entry name" value="Rhodanese"/>
    <property type="match status" value="1"/>
</dbReference>
<dbReference type="Proteomes" id="UP000639338">
    <property type="component" value="Unassembled WGS sequence"/>
</dbReference>
<proteinExistence type="predicted"/>
<accession>A0A834XSV4</accession>
<evidence type="ECO:0000313" key="2">
    <source>
        <dbReference type="EMBL" id="KAF7991270.1"/>
    </source>
</evidence>
<organism evidence="2 3">
    <name type="scientific">Aphidius gifuensis</name>
    <name type="common">Parasitoid wasp</name>
    <dbReference type="NCBI Taxonomy" id="684658"/>
    <lineage>
        <taxon>Eukaryota</taxon>
        <taxon>Metazoa</taxon>
        <taxon>Ecdysozoa</taxon>
        <taxon>Arthropoda</taxon>
        <taxon>Hexapoda</taxon>
        <taxon>Insecta</taxon>
        <taxon>Pterygota</taxon>
        <taxon>Neoptera</taxon>
        <taxon>Endopterygota</taxon>
        <taxon>Hymenoptera</taxon>
        <taxon>Apocrita</taxon>
        <taxon>Ichneumonoidea</taxon>
        <taxon>Braconidae</taxon>
        <taxon>Aphidiinae</taxon>
        <taxon>Aphidius</taxon>
    </lineage>
</organism>
<dbReference type="EMBL" id="JACMRX010000004">
    <property type="protein sequence ID" value="KAF7991270.1"/>
    <property type="molecule type" value="Genomic_DNA"/>
</dbReference>
<reference evidence="2 3" key="1">
    <citation type="submission" date="2020-08" db="EMBL/GenBank/DDBJ databases">
        <title>Aphidius gifuensis genome sequencing and assembly.</title>
        <authorList>
            <person name="Du Z."/>
        </authorList>
    </citation>
    <scope>NUCLEOTIDE SEQUENCE [LARGE SCALE GENOMIC DNA]</scope>
    <source>
        <strain evidence="2">YNYX2018</strain>
        <tissue evidence="2">Adults</tissue>
    </source>
</reference>
<comment type="caution">
    <text evidence="2">The sequence shown here is derived from an EMBL/GenBank/DDBJ whole genome shotgun (WGS) entry which is preliminary data.</text>
</comment>
<name>A0A834XSV4_APHGI</name>
<dbReference type="PROSITE" id="PS50206">
    <property type="entry name" value="RHODANESE_3"/>
    <property type="match status" value="1"/>
</dbReference>
<dbReference type="PANTHER" id="PTHR44086:SF10">
    <property type="entry name" value="THIOSULFATE SULFURTRANSFERASE_RHODANESE-LIKE DOMAIN-CONTAINING PROTEIN 3"/>
    <property type="match status" value="1"/>
</dbReference>
<dbReference type="SUPFAM" id="SSF52821">
    <property type="entry name" value="Rhodanese/Cell cycle control phosphatase"/>
    <property type="match status" value="1"/>
</dbReference>
<dbReference type="Gene3D" id="3.40.250.10">
    <property type="entry name" value="Rhodanese-like domain"/>
    <property type="match status" value="1"/>
</dbReference>
<dbReference type="AlphaFoldDB" id="A0A834XSV4"/>
<dbReference type="InterPro" id="IPR036873">
    <property type="entry name" value="Rhodanese-like_dom_sf"/>
</dbReference>
<protein>
    <recommendedName>
        <fullName evidence="1">Rhodanese domain-containing protein</fullName>
    </recommendedName>
</protein>
<dbReference type="InterPro" id="IPR001763">
    <property type="entry name" value="Rhodanese-like_dom"/>
</dbReference>
<dbReference type="OrthoDB" id="566238at2759"/>
<evidence type="ECO:0000313" key="3">
    <source>
        <dbReference type="Proteomes" id="UP000639338"/>
    </source>
</evidence>
<dbReference type="SMART" id="SM00450">
    <property type="entry name" value="RHOD"/>
    <property type="match status" value="1"/>
</dbReference>
<feature type="domain" description="Rhodanese" evidence="1">
    <location>
        <begin position="66"/>
        <end position="164"/>
    </location>
</feature>
<evidence type="ECO:0000259" key="1">
    <source>
        <dbReference type="PROSITE" id="PS50206"/>
    </source>
</evidence>
<gene>
    <name evidence="2" type="ORF">HCN44_002832</name>
</gene>